<gene>
    <name evidence="8" type="ORF">PARMNEM_LOCUS11483</name>
</gene>
<dbReference type="SMART" id="SM00980">
    <property type="entry name" value="THAP"/>
    <property type="match status" value="1"/>
</dbReference>
<accession>A0AAV1L702</accession>
<proteinExistence type="predicted"/>
<dbReference type="PROSITE" id="PS50950">
    <property type="entry name" value="ZF_THAP"/>
    <property type="match status" value="1"/>
</dbReference>
<dbReference type="EMBL" id="CAVLGL010000086">
    <property type="protein sequence ID" value="CAK1591215.1"/>
    <property type="molecule type" value="Genomic_DNA"/>
</dbReference>
<dbReference type="Pfam" id="PF05485">
    <property type="entry name" value="THAP"/>
    <property type="match status" value="1"/>
</dbReference>
<keyword evidence="3" id="KW-0862">Zinc</keyword>
<dbReference type="PANTHER" id="PTHR46927:SF3">
    <property type="entry name" value="THAP-TYPE DOMAIN-CONTAINING PROTEIN"/>
    <property type="match status" value="1"/>
</dbReference>
<evidence type="ECO:0000313" key="8">
    <source>
        <dbReference type="EMBL" id="CAK1591215.1"/>
    </source>
</evidence>
<sequence>MGYKKCCVYGCNSTNETHRFFSFPRNDKLRNLWMSFIAPTNPKLIGLSKDQLLGKHVCEKHFDRYQFDYEGKRLRYSYPCLITEEEIAHGVPLTATGWDVINEHNYCKEQDEDNVTEGVVEIRMAGDCTNEHNYNKEQDDLSKSLVEIGSSDVGSCHEQPLYSNFSTIATAIENQDAVTEQPPSASTKAMEIDVLEELEDEDHLPQELISVISDGLPSLLVPPALEPGEAGLQWLQVIGALCDSSETHECVMQEVSPDSFENTLYSVLQYTSQNGPVGTEVAQQAVIVSVRTALTLTPLSREWEAALNRLLAHHQVRKSLCAGLTSNDGARRIQVLQLVKHQCFPSDQMNQVFGESLHNVSDISAENTSPRTESESKVSWAAQRLTPAEEHATHAPITKRNYALHSDKDVTDHMASLQHALTLLQDTNSTQQDVLYTTQMQNEEHKKTIDELHKQLEDAEITLWDFRAKLAAERLYKENQKKELKAEINNMENEMKRREKEVEERLKQAEIEYKALQNKLEQQINKNNELASLLIKFVERVKQRDKKLQKAAASESALRRELEKKDSIIKRLEKTVLERGNRTY</sequence>
<evidence type="ECO:0000256" key="2">
    <source>
        <dbReference type="ARBA" id="ARBA00022771"/>
    </source>
</evidence>
<feature type="domain" description="THAP-type" evidence="7">
    <location>
        <begin position="1"/>
        <end position="82"/>
    </location>
</feature>
<evidence type="ECO:0000256" key="5">
    <source>
        <dbReference type="PROSITE-ProRule" id="PRU00309"/>
    </source>
</evidence>
<feature type="coiled-coil region" evidence="6">
    <location>
        <begin position="442"/>
        <end position="575"/>
    </location>
</feature>
<evidence type="ECO:0000256" key="4">
    <source>
        <dbReference type="ARBA" id="ARBA00023125"/>
    </source>
</evidence>
<dbReference type="PANTHER" id="PTHR46927">
    <property type="entry name" value="AGAP005574-PA"/>
    <property type="match status" value="1"/>
</dbReference>
<dbReference type="AlphaFoldDB" id="A0AAV1L702"/>
<dbReference type="Proteomes" id="UP001314205">
    <property type="component" value="Unassembled WGS sequence"/>
</dbReference>
<dbReference type="SUPFAM" id="SSF57716">
    <property type="entry name" value="Glucocorticoid receptor-like (DNA-binding domain)"/>
    <property type="match status" value="1"/>
</dbReference>
<dbReference type="InterPro" id="IPR052224">
    <property type="entry name" value="THAP_domain_protein"/>
</dbReference>
<evidence type="ECO:0000259" key="7">
    <source>
        <dbReference type="PROSITE" id="PS50950"/>
    </source>
</evidence>
<reference evidence="8 9" key="1">
    <citation type="submission" date="2023-11" db="EMBL/GenBank/DDBJ databases">
        <authorList>
            <person name="Hedman E."/>
            <person name="Englund M."/>
            <person name="Stromberg M."/>
            <person name="Nyberg Akerstrom W."/>
            <person name="Nylinder S."/>
            <person name="Jareborg N."/>
            <person name="Kallberg Y."/>
            <person name="Kronander E."/>
        </authorList>
    </citation>
    <scope>NUCLEOTIDE SEQUENCE [LARGE SCALE GENOMIC DNA]</scope>
</reference>
<evidence type="ECO:0000256" key="1">
    <source>
        <dbReference type="ARBA" id="ARBA00022723"/>
    </source>
</evidence>
<dbReference type="GO" id="GO:0003677">
    <property type="term" value="F:DNA binding"/>
    <property type="evidence" value="ECO:0007669"/>
    <property type="project" value="UniProtKB-UniRule"/>
</dbReference>
<protein>
    <recommendedName>
        <fullName evidence="7">THAP-type domain-containing protein</fullName>
    </recommendedName>
</protein>
<keyword evidence="1" id="KW-0479">Metal-binding</keyword>
<name>A0AAV1L702_9NEOP</name>
<evidence type="ECO:0000256" key="3">
    <source>
        <dbReference type="ARBA" id="ARBA00022833"/>
    </source>
</evidence>
<evidence type="ECO:0000256" key="6">
    <source>
        <dbReference type="SAM" id="Coils"/>
    </source>
</evidence>
<keyword evidence="2 5" id="KW-0863">Zinc-finger</keyword>
<organism evidence="8 9">
    <name type="scientific">Parnassius mnemosyne</name>
    <name type="common">clouded apollo</name>
    <dbReference type="NCBI Taxonomy" id="213953"/>
    <lineage>
        <taxon>Eukaryota</taxon>
        <taxon>Metazoa</taxon>
        <taxon>Ecdysozoa</taxon>
        <taxon>Arthropoda</taxon>
        <taxon>Hexapoda</taxon>
        <taxon>Insecta</taxon>
        <taxon>Pterygota</taxon>
        <taxon>Neoptera</taxon>
        <taxon>Endopterygota</taxon>
        <taxon>Lepidoptera</taxon>
        <taxon>Glossata</taxon>
        <taxon>Ditrysia</taxon>
        <taxon>Papilionoidea</taxon>
        <taxon>Papilionidae</taxon>
        <taxon>Parnassiinae</taxon>
        <taxon>Parnassini</taxon>
        <taxon>Parnassius</taxon>
        <taxon>Driopa</taxon>
    </lineage>
</organism>
<evidence type="ECO:0000313" key="9">
    <source>
        <dbReference type="Proteomes" id="UP001314205"/>
    </source>
</evidence>
<dbReference type="GO" id="GO:0008270">
    <property type="term" value="F:zinc ion binding"/>
    <property type="evidence" value="ECO:0007669"/>
    <property type="project" value="UniProtKB-KW"/>
</dbReference>
<keyword evidence="4 5" id="KW-0238">DNA-binding</keyword>
<keyword evidence="9" id="KW-1185">Reference proteome</keyword>
<keyword evidence="6" id="KW-0175">Coiled coil</keyword>
<comment type="caution">
    <text evidence="8">The sequence shown here is derived from an EMBL/GenBank/DDBJ whole genome shotgun (WGS) entry which is preliminary data.</text>
</comment>
<dbReference type="InterPro" id="IPR006612">
    <property type="entry name" value="THAP_Znf"/>
</dbReference>